<dbReference type="SMART" id="SM00862">
    <property type="entry name" value="Trans_reg_C"/>
    <property type="match status" value="1"/>
</dbReference>
<dbReference type="InterPro" id="IPR011006">
    <property type="entry name" value="CheY-like_superfamily"/>
</dbReference>
<dbReference type="GO" id="GO:0006355">
    <property type="term" value="P:regulation of DNA-templated transcription"/>
    <property type="evidence" value="ECO:0007669"/>
    <property type="project" value="InterPro"/>
</dbReference>
<evidence type="ECO:0000259" key="6">
    <source>
        <dbReference type="PROSITE" id="PS50110"/>
    </source>
</evidence>
<evidence type="ECO:0000256" key="2">
    <source>
        <dbReference type="ARBA" id="ARBA00023012"/>
    </source>
</evidence>
<dbReference type="EMBL" id="AE016824">
    <property type="protein sequence ID" value="AAS72275.1"/>
    <property type="molecule type" value="Genomic_DNA"/>
</dbReference>
<dbReference type="SUPFAM" id="SSF46894">
    <property type="entry name" value="C-terminal effector domain of the bipartite response regulators"/>
    <property type="match status" value="1"/>
</dbReference>
<feature type="domain" description="OmpR/PhoB-type" evidence="7">
    <location>
        <begin position="135"/>
        <end position="234"/>
    </location>
</feature>
<dbReference type="PROSITE" id="PS50110">
    <property type="entry name" value="RESPONSE_REGULATORY"/>
    <property type="match status" value="1"/>
</dbReference>
<dbReference type="PANTHER" id="PTHR48111:SF40">
    <property type="entry name" value="PHOSPHATE REGULON TRANSCRIPTIONAL REGULATORY PROTEIN PHOB"/>
    <property type="match status" value="1"/>
</dbReference>
<dbReference type="SMART" id="SM00448">
    <property type="entry name" value="REC"/>
    <property type="match status" value="1"/>
</dbReference>
<evidence type="ECO:0000313" key="9">
    <source>
        <dbReference type="Proteomes" id="UP000007037"/>
    </source>
</evidence>
<evidence type="ECO:0000259" key="7">
    <source>
        <dbReference type="PROSITE" id="PS51755"/>
    </source>
</evidence>
<dbReference type="GO" id="GO:0000976">
    <property type="term" value="F:transcription cis-regulatory region binding"/>
    <property type="evidence" value="ECO:0007669"/>
    <property type="project" value="TreeGrafter"/>
</dbReference>
<dbReference type="HOGENOM" id="CLU_000445_30_4_12"/>
<evidence type="ECO:0000256" key="5">
    <source>
        <dbReference type="PROSITE-ProRule" id="PRU01091"/>
    </source>
</evidence>
<evidence type="ECO:0000256" key="3">
    <source>
        <dbReference type="ARBA" id="ARBA00023125"/>
    </source>
</evidence>
<reference evidence="8 9" key="1">
    <citation type="journal article" date="2004" name="J. Bacteriol.">
        <title>Comparative genomics of two Leptospira interrogans serovars reveals novel insights into physiology and pathogenesis.</title>
        <authorList>
            <person name="Nascimento A.L."/>
            <person name="Ko A.I."/>
            <person name="Martins E.A."/>
            <person name="Monteiro-Vitorello C.B."/>
            <person name="Ho P.L."/>
            <person name="Haake D.A."/>
            <person name="Verjovski-Almeida S."/>
            <person name="Hartskeerl R.A."/>
            <person name="Marques M.V."/>
            <person name="Oliveira M.C."/>
            <person name="Menck C.F."/>
            <person name="Leite L.C."/>
            <person name="Carrer H."/>
            <person name="Coutinho L.L."/>
            <person name="Degrave W.M."/>
            <person name="Dellagostin O.A."/>
            <person name="El-Dorry H."/>
            <person name="Ferro E.S."/>
            <person name="Ferro M.I."/>
            <person name="Furlan L.R."/>
            <person name="Gamberini M."/>
            <person name="Giglioti E.A."/>
            <person name="Goes-Neto A."/>
            <person name="Goldman G.H."/>
            <person name="Goldman M.H."/>
            <person name="Harakava R."/>
            <person name="Jeronimo S.M."/>
            <person name="Junqueira-De-Azevedo I.L."/>
            <person name="Kimura E.T."/>
            <person name="Kuramae E.E."/>
            <person name="Lemos E.G."/>
            <person name="Lemos M.V."/>
            <person name="Marino C.L."/>
            <person name="Nunes L.R."/>
            <person name="De Oliveira R.C."/>
            <person name="Pereira G.G."/>
            <person name="Reis M.S."/>
            <person name="Schriefer A."/>
            <person name="Siqueira W.J."/>
            <person name="Sommer P."/>
            <person name="Tsai S.M."/>
            <person name="Simpson A.J."/>
            <person name="Ferro J.A."/>
            <person name="Camargo L.E."/>
            <person name="Kitajima J.P."/>
            <person name="Setubal J.C."/>
            <person name="Van Sluys M.A."/>
        </authorList>
    </citation>
    <scope>NUCLEOTIDE SEQUENCE [LARGE SCALE GENOMIC DNA]</scope>
    <source>
        <strain evidence="8 9">Fiocruz L1-130</strain>
    </source>
</reference>
<dbReference type="CDD" id="cd00383">
    <property type="entry name" value="trans_reg_C"/>
    <property type="match status" value="1"/>
</dbReference>
<dbReference type="Gene3D" id="1.10.10.10">
    <property type="entry name" value="Winged helix-like DNA-binding domain superfamily/Winged helix DNA-binding domain"/>
    <property type="match status" value="1"/>
</dbReference>
<dbReference type="Gene3D" id="6.10.250.690">
    <property type="match status" value="1"/>
</dbReference>
<dbReference type="InterPro" id="IPR016032">
    <property type="entry name" value="Sig_transdc_resp-reg_C-effctor"/>
</dbReference>
<organism evidence="8 9">
    <name type="scientific">Leptospira interrogans serogroup Icterohaemorrhagiae serovar copenhageni (strain Fiocruz L1-130)</name>
    <dbReference type="NCBI Taxonomy" id="267671"/>
    <lineage>
        <taxon>Bacteria</taxon>
        <taxon>Pseudomonadati</taxon>
        <taxon>Spirochaetota</taxon>
        <taxon>Spirochaetia</taxon>
        <taxon>Leptospirales</taxon>
        <taxon>Leptospiraceae</taxon>
        <taxon>Leptospira</taxon>
    </lineage>
</organism>
<keyword evidence="1 4" id="KW-0597">Phosphoprotein</keyword>
<dbReference type="KEGG" id="lic:LIC_20254"/>
<dbReference type="Gene3D" id="3.40.50.2300">
    <property type="match status" value="1"/>
</dbReference>
<dbReference type="InterPro" id="IPR001789">
    <property type="entry name" value="Sig_transdc_resp-reg_receiver"/>
</dbReference>
<gene>
    <name evidence="8" type="ordered locus">LIC_20254</name>
</gene>
<dbReference type="InterPro" id="IPR001867">
    <property type="entry name" value="OmpR/PhoB-type_DNA-bd"/>
</dbReference>
<feature type="DNA-binding region" description="OmpR/PhoB-type" evidence="5">
    <location>
        <begin position="135"/>
        <end position="234"/>
    </location>
</feature>
<dbReference type="PROSITE" id="PS51755">
    <property type="entry name" value="OMPR_PHOB"/>
    <property type="match status" value="1"/>
</dbReference>
<dbReference type="Pfam" id="PF00072">
    <property type="entry name" value="Response_reg"/>
    <property type="match status" value="1"/>
</dbReference>
<keyword evidence="2" id="KW-0902">Two-component regulatory system</keyword>
<dbReference type="FunFam" id="1.10.10.10:FF:000386">
    <property type="entry name" value="Response regulator receiver domain protein"/>
    <property type="match status" value="1"/>
</dbReference>
<proteinExistence type="predicted"/>
<dbReference type="GO" id="GO:0032993">
    <property type="term" value="C:protein-DNA complex"/>
    <property type="evidence" value="ECO:0007669"/>
    <property type="project" value="TreeGrafter"/>
</dbReference>
<dbReference type="InterPro" id="IPR036388">
    <property type="entry name" value="WH-like_DNA-bd_sf"/>
</dbReference>
<name>Q75FE0_LEPIC</name>
<evidence type="ECO:0000256" key="4">
    <source>
        <dbReference type="PROSITE-ProRule" id="PRU00169"/>
    </source>
</evidence>
<dbReference type="GO" id="GO:0005829">
    <property type="term" value="C:cytosol"/>
    <property type="evidence" value="ECO:0007669"/>
    <property type="project" value="TreeGrafter"/>
</dbReference>
<protein>
    <submittedName>
        <fullName evidence="8">Response regulator</fullName>
    </submittedName>
</protein>
<dbReference type="SUPFAM" id="SSF52172">
    <property type="entry name" value="CheY-like"/>
    <property type="match status" value="1"/>
</dbReference>
<dbReference type="AlphaFoldDB" id="Q75FE0"/>
<dbReference type="PANTHER" id="PTHR48111">
    <property type="entry name" value="REGULATOR OF RPOS"/>
    <property type="match status" value="1"/>
</dbReference>
<dbReference type="GO" id="GO:0000156">
    <property type="term" value="F:phosphorelay response regulator activity"/>
    <property type="evidence" value="ECO:0007669"/>
    <property type="project" value="TreeGrafter"/>
</dbReference>
<dbReference type="Proteomes" id="UP000007037">
    <property type="component" value="Chromosome II"/>
</dbReference>
<keyword evidence="3 5" id="KW-0238">DNA-binding</keyword>
<feature type="modified residue" description="4-aspartylphosphate" evidence="4">
    <location>
        <position position="54"/>
    </location>
</feature>
<sequence length="243" mass="27942">MVMKTILVIEDDPDIGNLIRKSLDSAHYSTTLQTSGEEGLKFYKANHPDMVILDLSLPDIDGIEVCRTVRRNDENTPIFIVTARNEEIDRIMGLELGADDYITKPFSVRELKTRVDVFFRRWDKKAGIKPNVGASGEIIRGALKIDPVRRRVTLKDNIVNISRKEFDILQLMAASPGKVFSREMILEAVWGMEWDGFERMIDSHVKRIRSKLEKNSAQPEWIETIWGIGYRFTDNYDNIVIPD</sequence>
<dbReference type="InterPro" id="IPR039420">
    <property type="entry name" value="WalR-like"/>
</dbReference>
<dbReference type="Pfam" id="PF00486">
    <property type="entry name" value="Trans_reg_C"/>
    <property type="match status" value="1"/>
</dbReference>
<accession>Q75FE0</accession>
<feature type="domain" description="Response regulatory" evidence="6">
    <location>
        <begin position="5"/>
        <end position="119"/>
    </location>
</feature>
<evidence type="ECO:0000313" key="8">
    <source>
        <dbReference type="EMBL" id="AAS72275.1"/>
    </source>
</evidence>
<dbReference type="FunFam" id="3.40.50.2300:FF:000170">
    <property type="entry name" value="Response regulator receiver domain protein"/>
    <property type="match status" value="1"/>
</dbReference>
<evidence type="ECO:0000256" key="1">
    <source>
        <dbReference type="ARBA" id="ARBA00022553"/>
    </source>
</evidence>